<feature type="compositionally biased region" description="Basic and acidic residues" evidence="1">
    <location>
        <begin position="1"/>
        <end position="13"/>
    </location>
</feature>
<evidence type="ECO:0000313" key="3">
    <source>
        <dbReference type="Proteomes" id="UP000821853"/>
    </source>
</evidence>
<feature type="region of interest" description="Disordered" evidence="1">
    <location>
        <begin position="1"/>
        <end position="23"/>
    </location>
</feature>
<comment type="caution">
    <text evidence="2">The sequence shown here is derived from an EMBL/GenBank/DDBJ whole genome shotgun (WGS) entry which is preliminary data.</text>
</comment>
<protein>
    <submittedName>
        <fullName evidence="2">Uncharacterized protein</fullName>
    </submittedName>
</protein>
<dbReference type="AlphaFoldDB" id="A0A9J6FGI5"/>
<gene>
    <name evidence="2" type="ORF">HPB48_003752</name>
</gene>
<reference evidence="2 3" key="1">
    <citation type="journal article" date="2020" name="Cell">
        <title>Large-Scale Comparative Analyses of Tick Genomes Elucidate Their Genetic Diversity and Vector Capacities.</title>
        <authorList>
            <consortium name="Tick Genome and Microbiome Consortium (TIGMIC)"/>
            <person name="Jia N."/>
            <person name="Wang J."/>
            <person name="Shi W."/>
            <person name="Du L."/>
            <person name="Sun Y."/>
            <person name="Zhan W."/>
            <person name="Jiang J.F."/>
            <person name="Wang Q."/>
            <person name="Zhang B."/>
            <person name="Ji P."/>
            <person name="Bell-Sakyi L."/>
            <person name="Cui X.M."/>
            <person name="Yuan T.T."/>
            <person name="Jiang B.G."/>
            <person name="Yang W.F."/>
            <person name="Lam T.T."/>
            <person name="Chang Q.C."/>
            <person name="Ding S.J."/>
            <person name="Wang X.J."/>
            <person name="Zhu J.G."/>
            <person name="Ruan X.D."/>
            <person name="Zhao L."/>
            <person name="Wei J.T."/>
            <person name="Ye R.Z."/>
            <person name="Que T.C."/>
            <person name="Du C.H."/>
            <person name="Zhou Y.H."/>
            <person name="Cheng J.X."/>
            <person name="Dai P.F."/>
            <person name="Guo W.B."/>
            <person name="Han X.H."/>
            <person name="Huang E.J."/>
            <person name="Li L.F."/>
            <person name="Wei W."/>
            <person name="Gao Y.C."/>
            <person name="Liu J.Z."/>
            <person name="Shao H.Z."/>
            <person name="Wang X."/>
            <person name="Wang C.C."/>
            <person name="Yang T.C."/>
            <person name="Huo Q.B."/>
            <person name="Li W."/>
            <person name="Chen H.Y."/>
            <person name="Chen S.E."/>
            <person name="Zhou L.G."/>
            <person name="Ni X.B."/>
            <person name="Tian J.H."/>
            <person name="Sheng Y."/>
            <person name="Liu T."/>
            <person name="Pan Y.S."/>
            <person name="Xia L.Y."/>
            <person name="Li J."/>
            <person name="Zhao F."/>
            <person name="Cao W.C."/>
        </authorList>
    </citation>
    <scope>NUCLEOTIDE SEQUENCE [LARGE SCALE GENOMIC DNA]</scope>
    <source>
        <strain evidence="2">HaeL-2018</strain>
    </source>
</reference>
<proteinExistence type="predicted"/>
<dbReference type="OrthoDB" id="7554922at2759"/>
<dbReference type="Proteomes" id="UP000821853">
    <property type="component" value="Chromosome 1"/>
</dbReference>
<dbReference type="EMBL" id="JABSTR010000001">
    <property type="protein sequence ID" value="KAH9361839.1"/>
    <property type="molecule type" value="Genomic_DNA"/>
</dbReference>
<name>A0A9J6FGI5_HAELO</name>
<keyword evidence="3" id="KW-1185">Reference proteome</keyword>
<organism evidence="2 3">
    <name type="scientific">Haemaphysalis longicornis</name>
    <name type="common">Bush tick</name>
    <dbReference type="NCBI Taxonomy" id="44386"/>
    <lineage>
        <taxon>Eukaryota</taxon>
        <taxon>Metazoa</taxon>
        <taxon>Ecdysozoa</taxon>
        <taxon>Arthropoda</taxon>
        <taxon>Chelicerata</taxon>
        <taxon>Arachnida</taxon>
        <taxon>Acari</taxon>
        <taxon>Parasitiformes</taxon>
        <taxon>Ixodida</taxon>
        <taxon>Ixodoidea</taxon>
        <taxon>Ixodidae</taxon>
        <taxon>Haemaphysalinae</taxon>
        <taxon>Haemaphysalis</taxon>
    </lineage>
</organism>
<evidence type="ECO:0000256" key="1">
    <source>
        <dbReference type="SAM" id="MobiDB-lite"/>
    </source>
</evidence>
<sequence length="229" mass="24745">MGGGDKLRCRSEGYHNPPPSSCRRAPVLPVGSLKATGARSYSSIHAANASDTAVMHGRKGVAKLPVPASELSLAVLNGAPCKRCSPQPRVKVPRMNRRTRSKVMLPTLDSDGDYDETVAHLVAKFARRDAKPIPVNFDSVVQSYSDDEFKRTFRLSRGAFAEVAARHETSPFSPKALQGRRQIPADKTVAIALAYPGAQNAAKAPFVRNVEARDLARRSPALTAVISKF</sequence>
<accession>A0A9J6FGI5</accession>
<evidence type="ECO:0000313" key="2">
    <source>
        <dbReference type="EMBL" id="KAH9361839.1"/>
    </source>
</evidence>
<dbReference type="VEuPathDB" id="VectorBase:HLOH_058060"/>